<sequence>MANASSKRIASANASALQGLVRNLVLINALALAVRWMKARHYVRPLIPGGFVLFLHIVGIGASVAIWRWFAAIGTPGRDAKGNVRVGDDLAGGGVIELAWDVIYMTWICTLGSALFGNWVWWAYLVIPAFGAYKLFNFARPFLGMFLPGIFGPRQPRAEGGAEPAAGAAADEPAESKRQAKLRARMEKGDKRVQQKQVRAAR</sequence>
<keyword evidence="3 8" id="KW-0812">Transmembrane</keyword>
<comment type="subcellular location">
    <subcellularLocation>
        <location evidence="1">Endoplasmic reticulum membrane</location>
        <topology evidence="1">Multi-pass membrane protein</topology>
    </subcellularLocation>
</comment>
<evidence type="ECO:0000256" key="4">
    <source>
        <dbReference type="ARBA" id="ARBA00022824"/>
    </source>
</evidence>
<feature type="transmembrane region" description="Helical" evidence="8">
    <location>
        <begin position="49"/>
        <end position="70"/>
    </location>
</feature>
<dbReference type="AlphaFoldDB" id="A0AAF1BHB6"/>
<dbReference type="GO" id="GO:0006624">
    <property type="term" value="P:vacuolar protein processing"/>
    <property type="evidence" value="ECO:0007669"/>
    <property type="project" value="TreeGrafter"/>
</dbReference>
<evidence type="ECO:0000256" key="2">
    <source>
        <dbReference type="ARBA" id="ARBA00009950"/>
    </source>
</evidence>
<dbReference type="InterPro" id="IPR008506">
    <property type="entry name" value="SND2/TMEM208"/>
</dbReference>
<comment type="similarity">
    <text evidence="2">Belongs to the TMEM208 family.</text>
</comment>
<gene>
    <name evidence="9" type="primary">ENV10</name>
    <name evidence="9" type="ORF">LOC62_03G004435</name>
</gene>
<feature type="compositionally biased region" description="Low complexity" evidence="7">
    <location>
        <begin position="158"/>
        <end position="171"/>
    </location>
</feature>
<keyword evidence="4" id="KW-0256">Endoplasmic reticulum</keyword>
<feature type="region of interest" description="Disordered" evidence="7">
    <location>
        <begin position="157"/>
        <end position="202"/>
    </location>
</feature>
<proteinExistence type="inferred from homology"/>
<dbReference type="RefSeq" id="XP_062626938.1">
    <property type="nucleotide sequence ID" value="XM_062770954.1"/>
</dbReference>
<dbReference type="GeneID" id="87807673"/>
<evidence type="ECO:0000256" key="1">
    <source>
        <dbReference type="ARBA" id="ARBA00004477"/>
    </source>
</evidence>
<dbReference type="EMBL" id="CP086716">
    <property type="protein sequence ID" value="WOO80906.1"/>
    <property type="molecule type" value="Genomic_DNA"/>
</dbReference>
<reference evidence="9" key="1">
    <citation type="submission" date="2023-10" db="EMBL/GenBank/DDBJ databases">
        <authorList>
            <person name="Noh H."/>
        </authorList>
    </citation>
    <scope>NUCLEOTIDE SEQUENCE</scope>
    <source>
        <strain evidence="9">DUCC4014</strain>
    </source>
</reference>
<dbReference type="Proteomes" id="UP000827549">
    <property type="component" value="Chromosome 3"/>
</dbReference>
<evidence type="ECO:0000256" key="6">
    <source>
        <dbReference type="ARBA" id="ARBA00023136"/>
    </source>
</evidence>
<dbReference type="PANTHER" id="PTHR13505">
    <property type="entry name" value="TRANSMEMBRANE PROTEIN 208"/>
    <property type="match status" value="1"/>
</dbReference>
<keyword evidence="10" id="KW-1185">Reference proteome</keyword>
<dbReference type="GO" id="GO:0005789">
    <property type="term" value="C:endoplasmic reticulum membrane"/>
    <property type="evidence" value="ECO:0007669"/>
    <property type="project" value="UniProtKB-SubCell"/>
</dbReference>
<evidence type="ECO:0000256" key="3">
    <source>
        <dbReference type="ARBA" id="ARBA00022692"/>
    </source>
</evidence>
<evidence type="ECO:0000256" key="8">
    <source>
        <dbReference type="SAM" id="Phobius"/>
    </source>
</evidence>
<evidence type="ECO:0000256" key="5">
    <source>
        <dbReference type="ARBA" id="ARBA00022989"/>
    </source>
</evidence>
<dbReference type="GO" id="GO:0005773">
    <property type="term" value="C:vacuole"/>
    <property type="evidence" value="ECO:0007669"/>
    <property type="project" value="GOC"/>
</dbReference>
<dbReference type="Pfam" id="PF05620">
    <property type="entry name" value="TMEM208_SND2"/>
    <property type="match status" value="1"/>
</dbReference>
<organism evidence="9 10">
    <name type="scientific">Vanrija pseudolonga</name>
    <dbReference type="NCBI Taxonomy" id="143232"/>
    <lineage>
        <taxon>Eukaryota</taxon>
        <taxon>Fungi</taxon>
        <taxon>Dikarya</taxon>
        <taxon>Basidiomycota</taxon>
        <taxon>Agaricomycotina</taxon>
        <taxon>Tremellomycetes</taxon>
        <taxon>Trichosporonales</taxon>
        <taxon>Trichosporonaceae</taxon>
        <taxon>Vanrija</taxon>
    </lineage>
</organism>
<name>A0AAF1BHB6_9TREE</name>
<evidence type="ECO:0000313" key="10">
    <source>
        <dbReference type="Proteomes" id="UP000827549"/>
    </source>
</evidence>
<accession>A0AAF1BHB6</accession>
<keyword evidence="6 8" id="KW-0472">Membrane</keyword>
<feature type="compositionally biased region" description="Basic and acidic residues" evidence="7">
    <location>
        <begin position="174"/>
        <end position="193"/>
    </location>
</feature>
<evidence type="ECO:0000256" key="7">
    <source>
        <dbReference type="SAM" id="MobiDB-lite"/>
    </source>
</evidence>
<dbReference type="PANTHER" id="PTHR13505:SF7">
    <property type="entry name" value="TRANSMEMBRANE PROTEIN 208"/>
    <property type="match status" value="1"/>
</dbReference>
<evidence type="ECO:0000313" key="9">
    <source>
        <dbReference type="EMBL" id="WOO80906.1"/>
    </source>
</evidence>
<keyword evidence="5 8" id="KW-1133">Transmembrane helix</keyword>
<protein>
    <submittedName>
        <fullName evidence="9">SRP-independent targeting protein 2</fullName>
    </submittedName>
</protein>